<reference evidence="2" key="1">
    <citation type="journal article" date="2020" name="Stud. Mycol.">
        <title>101 Dothideomycetes genomes: a test case for predicting lifestyles and emergence of pathogens.</title>
        <authorList>
            <person name="Haridas S."/>
            <person name="Albert R."/>
            <person name="Binder M."/>
            <person name="Bloem J."/>
            <person name="Labutti K."/>
            <person name="Salamov A."/>
            <person name="Andreopoulos B."/>
            <person name="Baker S."/>
            <person name="Barry K."/>
            <person name="Bills G."/>
            <person name="Bluhm B."/>
            <person name="Cannon C."/>
            <person name="Castanera R."/>
            <person name="Culley D."/>
            <person name="Daum C."/>
            <person name="Ezra D."/>
            <person name="Gonzalez J."/>
            <person name="Henrissat B."/>
            <person name="Kuo A."/>
            <person name="Liang C."/>
            <person name="Lipzen A."/>
            <person name="Lutzoni F."/>
            <person name="Magnuson J."/>
            <person name="Mondo S."/>
            <person name="Nolan M."/>
            <person name="Ohm R."/>
            <person name="Pangilinan J."/>
            <person name="Park H.-J."/>
            <person name="Ramirez L."/>
            <person name="Alfaro M."/>
            <person name="Sun H."/>
            <person name="Tritt A."/>
            <person name="Yoshinaga Y."/>
            <person name="Zwiers L.-H."/>
            <person name="Turgeon B."/>
            <person name="Goodwin S."/>
            <person name="Spatafora J."/>
            <person name="Crous P."/>
            <person name="Grigoriev I."/>
        </authorList>
    </citation>
    <scope>NUCLEOTIDE SEQUENCE</scope>
    <source>
        <strain evidence="2">CBS 110217</strain>
    </source>
</reference>
<comment type="caution">
    <text evidence="2">The sequence shown here is derived from an EMBL/GenBank/DDBJ whole genome shotgun (WGS) entry which is preliminary data.</text>
</comment>
<feature type="region of interest" description="Disordered" evidence="1">
    <location>
        <begin position="1"/>
        <end position="22"/>
    </location>
</feature>
<feature type="compositionally biased region" description="Polar residues" evidence="1">
    <location>
        <begin position="1"/>
        <end position="12"/>
    </location>
</feature>
<accession>A0A9P4LHL1</accession>
<organism evidence="2 3">
    <name type="scientific">Setomelanomma holmii</name>
    <dbReference type="NCBI Taxonomy" id="210430"/>
    <lineage>
        <taxon>Eukaryota</taxon>
        <taxon>Fungi</taxon>
        <taxon>Dikarya</taxon>
        <taxon>Ascomycota</taxon>
        <taxon>Pezizomycotina</taxon>
        <taxon>Dothideomycetes</taxon>
        <taxon>Pleosporomycetidae</taxon>
        <taxon>Pleosporales</taxon>
        <taxon>Pleosporineae</taxon>
        <taxon>Phaeosphaeriaceae</taxon>
        <taxon>Setomelanomma</taxon>
    </lineage>
</organism>
<evidence type="ECO:0000313" key="2">
    <source>
        <dbReference type="EMBL" id="KAF2025320.1"/>
    </source>
</evidence>
<gene>
    <name evidence="2" type="ORF">EK21DRAFT_21768</name>
</gene>
<evidence type="ECO:0000313" key="3">
    <source>
        <dbReference type="Proteomes" id="UP000799777"/>
    </source>
</evidence>
<feature type="non-terminal residue" evidence="2">
    <location>
        <position position="135"/>
    </location>
</feature>
<keyword evidence="3" id="KW-1185">Reference proteome</keyword>
<protein>
    <submittedName>
        <fullName evidence="2">Uncharacterized protein</fullName>
    </submittedName>
</protein>
<dbReference type="AlphaFoldDB" id="A0A9P4LHL1"/>
<evidence type="ECO:0000256" key="1">
    <source>
        <dbReference type="SAM" id="MobiDB-lite"/>
    </source>
</evidence>
<dbReference type="OrthoDB" id="109543at2759"/>
<dbReference type="Proteomes" id="UP000799777">
    <property type="component" value="Unassembled WGS sequence"/>
</dbReference>
<sequence length="135" mass="15092">MDTISHSVSNDRTPGLRSRISWSKKSTPIKSSNLFNKAKHSEEWHHSIDATAGVLHPSDPKFPSGYLRNHTDSYLKKKRNINQADTDIRLAILICSHDKRDIAIAACAYAMTAQSLRALLSADLNVMQGSYWGLK</sequence>
<name>A0A9P4LHL1_9PLEO</name>
<proteinExistence type="predicted"/>
<dbReference type="EMBL" id="ML978269">
    <property type="protein sequence ID" value="KAF2025320.1"/>
    <property type="molecule type" value="Genomic_DNA"/>
</dbReference>